<feature type="binding site" evidence="6">
    <location>
        <position position="56"/>
    </location>
    <ligand>
        <name>Zn(2+)</name>
        <dbReference type="ChEBI" id="CHEBI:29105"/>
        <label>1</label>
    </ligand>
</feature>
<dbReference type="RefSeq" id="XP_002674771.1">
    <property type="nucleotide sequence ID" value="XM_002674725.1"/>
</dbReference>
<dbReference type="GeneID" id="8862646"/>
<dbReference type="SUPFAM" id="SSF56300">
    <property type="entry name" value="Metallo-dependent phosphatases"/>
    <property type="match status" value="1"/>
</dbReference>
<feature type="binding site" evidence="6">
    <location>
        <position position="54"/>
    </location>
    <ligand>
        <name>Zn(2+)</name>
        <dbReference type="ChEBI" id="CHEBI:29105"/>
        <label>1</label>
    </ligand>
</feature>
<dbReference type="Gene3D" id="3.60.21.10">
    <property type="match status" value="1"/>
</dbReference>
<comment type="cofactor">
    <cofactor evidence="6">
        <name>Zn(2+)</name>
        <dbReference type="ChEBI" id="CHEBI:29105"/>
    </cofactor>
    <text evidence="6">Binds 2 Zn(2+) ions per subunit.</text>
</comment>
<feature type="binding site" evidence="6">
    <location>
        <position position="124"/>
    </location>
    <ligand>
        <name>Zn(2+)</name>
        <dbReference type="ChEBI" id="CHEBI:29105"/>
        <label>2</label>
    </ligand>
</feature>
<dbReference type="GO" id="GO:0016020">
    <property type="term" value="C:membrane"/>
    <property type="evidence" value="ECO:0007669"/>
    <property type="project" value="GOC"/>
</dbReference>
<evidence type="ECO:0000259" key="9">
    <source>
        <dbReference type="Pfam" id="PF19272"/>
    </source>
</evidence>
<sequence length="471" mass="52297">MINNMNRIVISGSIYLLLVIFMIFLLENVQSASPIIKINSGSSSNSGFFWHVTDPHLDSDYSQGSSVECGELICCRKSSPGNSTKAGRFGSYGPCDIPLETFMSALDFIKTYPLEASFVFYGGDNLAHDDWNYNQEYNLNYGLLVANALRSGLSGSKFQNRIIPSMGNHDMAPINLTPLDPSKNAWYLHPVGDAFQFSFNSFPDGPAALNSFKEMGYYTVLLEPGFRAVVINTQFCNPLNFWLLSTTDKDPGQQLAWLNTTLAAAQAANEKVVILGHIPPGISTSSSLEESTGEFNLGMSKIVERYSSILVGQFYGHTHNDHLKVFKDVATSTKPTGVAYVTPAVTQWEEHNPSFRLVQYNKQTFQLENIFTFVANLTKANLDGKITWSMEYDFINGYGLTDLSPASINGLIFNQLNPVKEQWDKFALRFGAGYPKNVCHFDKPCKLKKICAMGNVLYSGYDICIKSNGKQ</sequence>
<dbReference type="InterPro" id="IPR011160">
    <property type="entry name" value="Sphingomy_PDE"/>
</dbReference>
<evidence type="ECO:0000256" key="3">
    <source>
        <dbReference type="ARBA" id="ARBA00022801"/>
    </source>
</evidence>
<feature type="domain" description="Sphingomyelin phosphodiesterase C-terminal" evidence="9">
    <location>
        <begin position="343"/>
        <end position="468"/>
    </location>
</feature>
<keyword evidence="4 6" id="KW-0862">Zinc</keyword>
<feature type="signal peptide" evidence="8">
    <location>
        <begin position="1"/>
        <end position="31"/>
    </location>
</feature>
<dbReference type="eggNOG" id="KOG3770">
    <property type="taxonomic scope" value="Eukaryota"/>
</dbReference>
<reference evidence="10 11" key="1">
    <citation type="journal article" date="2010" name="Cell">
        <title>The genome of Naegleria gruberi illuminates early eukaryotic versatility.</title>
        <authorList>
            <person name="Fritz-Laylin L.K."/>
            <person name="Prochnik S.E."/>
            <person name="Ginger M.L."/>
            <person name="Dacks J.B."/>
            <person name="Carpenter M.L."/>
            <person name="Field M.C."/>
            <person name="Kuo A."/>
            <person name="Paredez A."/>
            <person name="Chapman J."/>
            <person name="Pham J."/>
            <person name="Shu S."/>
            <person name="Neupane R."/>
            <person name="Cipriano M."/>
            <person name="Mancuso J."/>
            <person name="Tu H."/>
            <person name="Salamov A."/>
            <person name="Lindquist E."/>
            <person name="Shapiro H."/>
            <person name="Lucas S."/>
            <person name="Grigoriev I.V."/>
            <person name="Cande W.Z."/>
            <person name="Fulton C."/>
            <person name="Rokhsar D.S."/>
            <person name="Dawson S.C."/>
        </authorList>
    </citation>
    <scope>NUCLEOTIDE SEQUENCE [LARGE SCALE GENOMIC DNA]</scope>
    <source>
        <strain evidence="10 11">NEG-M</strain>
    </source>
</reference>
<organism evidence="11">
    <name type="scientific">Naegleria gruberi</name>
    <name type="common">Amoeba</name>
    <dbReference type="NCBI Taxonomy" id="5762"/>
    <lineage>
        <taxon>Eukaryota</taxon>
        <taxon>Discoba</taxon>
        <taxon>Heterolobosea</taxon>
        <taxon>Tetramitia</taxon>
        <taxon>Eutetramitia</taxon>
        <taxon>Vahlkampfiidae</taxon>
        <taxon>Naegleria</taxon>
    </lineage>
</organism>
<dbReference type="InParanoid" id="D2VMA1"/>
<keyword evidence="11" id="KW-1185">Reference proteome</keyword>
<dbReference type="STRING" id="5762.D2VMA1"/>
<dbReference type="GO" id="GO:0006685">
    <property type="term" value="P:sphingomyelin catabolic process"/>
    <property type="evidence" value="ECO:0007669"/>
    <property type="project" value="InterPro"/>
</dbReference>
<dbReference type="CDD" id="cd00842">
    <property type="entry name" value="MPP_ASMase"/>
    <property type="match status" value="1"/>
</dbReference>
<dbReference type="OrthoDB" id="348678at2759"/>
<feature type="binding site" evidence="6">
    <location>
        <position position="124"/>
    </location>
    <ligand>
        <name>Zn(2+)</name>
        <dbReference type="ChEBI" id="CHEBI:29105"/>
        <label>1</label>
    </ligand>
</feature>
<dbReference type="InterPro" id="IPR041805">
    <property type="entry name" value="ASMase/PPN1_MPP"/>
</dbReference>
<feature type="binding site" evidence="6">
    <location>
        <position position="317"/>
    </location>
    <ligand>
        <name>Zn(2+)</name>
        <dbReference type="ChEBI" id="CHEBI:29105"/>
        <label>2</label>
    </ligand>
</feature>
<dbReference type="PANTHER" id="PTHR10340:SF57">
    <property type="entry name" value="METALLOPHOS DOMAIN-CONTAINING PROTEIN"/>
    <property type="match status" value="1"/>
</dbReference>
<dbReference type="FunCoup" id="D2VMA1">
    <property type="interactions" value="63"/>
</dbReference>
<evidence type="ECO:0000256" key="6">
    <source>
        <dbReference type="PIRSR" id="PIRSR000948-1"/>
    </source>
</evidence>
<dbReference type="EMBL" id="GG738882">
    <property type="protein sequence ID" value="EFC42027.1"/>
    <property type="molecule type" value="Genomic_DNA"/>
</dbReference>
<evidence type="ECO:0000313" key="11">
    <source>
        <dbReference type="Proteomes" id="UP000006671"/>
    </source>
</evidence>
<dbReference type="PANTHER" id="PTHR10340">
    <property type="entry name" value="SPHINGOMYELIN PHOSPHODIESTERASE"/>
    <property type="match status" value="1"/>
</dbReference>
<dbReference type="GO" id="GO:0004767">
    <property type="term" value="F:sphingomyelin phosphodiesterase activity"/>
    <property type="evidence" value="ECO:0007669"/>
    <property type="project" value="InterPro"/>
</dbReference>
<evidence type="ECO:0000256" key="7">
    <source>
        <dbReference type="PIRSR" id="PIRSR000948-2"/>
    </source>
</evidence>
<dbReference type="OMA" id="VWSQTRK"/>
<keyword evidence="5" id="KW-0325">Glycoprotein</keyword>
<dbReference type="GO" id="GO:0046872">
    <property type="term" value="F:metal ion binding"/>
    <property type="evidence" value="ECO:0007669"/>
    <property type="project" value="UniProtKB-KW"/>
</dbReference>
<evidence type="ECO:0000256" key="4">
    <source>
        <dbReference type="ARBA" id="ARBA00022833"/>
    </source>
</evidence>
<proteinExistence type="predicted"/>
<gene>
    <name evidence="10" type="ORF">NAEGRDRAFT_58659</name>
</gene>
<dbReference type="AlphaFoldDB" id="D2VMA1"/>
<dbReference type="PIRSF" id="PIRSF000948">
    <property type="entry name" value="Sphingomy_PDE"/>
    <property type="match status" value="1"/>
</dbReference>
<feature type="chain" id="PRO_5003037712" evidence="8">
    <location>
        <begin position="32"/>
        <end position="471"/>
    </location>
</feature>
<protein>
    <submittedName>
        <fullName evidence="10">Metallophosphoesterase domain-containing protein</fullName>
    </submittedName>
</protein>
<keyword evidence="7" id="KW-1015">Disulfide bond</keyword>
<dbReference type="Pfam" id="PF19272">
    <property type="entry name" value="ASMase_C"/>
    <property type="match status" value="1"/>
</dbReference>
<evidence type="ECO:0000256" key="5">
    <source>
        <dbReference type="ARBA" id="ARBA00023180"/>
    </source>
</evidence>
<evidence type="ECO:0000256" key="1">
    <source>
        <dbReference type="ARBA" id="ARBA00022723"/>
    </source>
</evidence>
<keyword evidence="1 6" id="KW-0479">Metal-binding</keyword>
<dbReference type="Proteomes" id="UP000006671">
    <property type="component" value="Unassembled WGS sequence"/>
</dbReference>
<feature type="binding site" evidence="6">
    <location>
        <position position="168"/>
    </location>
    <ligand>
        <name>Zn(2+)</name>
        <dbReference type="ChEBI" id="CHEBI:29105"/>
        <label>2</label>
    </ligand>
</feature>
<evidence type="ECO:0000256" key="2">
    <source>
        <dbReference type="ARBA" id="ARBA00022729"/>
    </source>
</evidence>
<dbReference type="InterPro" id="IPR045473">
    <property type="entry name" value="ASM_C"/>
</dbReference>
<feature type="disulfide bond" evidence="7">
    <location>
        <begin position="69"/>
        <end position="74"/>
    </location>
</feature>
<dbReference type="InterPro" id="IPR029052">
    <property type="entry name" value="Metallo-depent_PP-like"/>
</dbReference>
<accession>D2VMA1</accession>
<dbReference type="KEGG" id="ngr:NAEGRDRAFT_58659"/>
<feature type="binding site" evidence="6">
    <location>
        <position position="277"/>
    </location>
    <ligand>
        <name>Zn(2+)</name>
        <dbReference type="ChEBI" id="CHEBI:29105"/>
        <label>2</label>
    </ligand>
</feature>
<feature type="binding site" evidence="6">
    <location>
        <position position="319"/>
    </location>
    <ligand>
        <name>Zn(2+)</name>
        <dbReference type="ChEBI" id="CHEBI:29105"/>
        <label>1</label>
    </ligand>
</feature>
<dbReference type="VEuPathDB" id="AmoebaDB:NAEGRDRAFT_58659"/>
<evidence type="ECO:0000313" key="10">
    <source>
        <dbReference type="EMBL" id="EFC42027.1"/>
    </source>
</evidence>
<feature type="disulfide bond" evidence="7">
    <location>
        <begin position="75"/>
        <end position="95"/>
    </location>
</feature>
<keyword evidence="2 8" id="KW-0732">Signal</keyword>
<keyword evidence="3" id="KW-0378">Hydrolase</keyword>
<evidence type="ECO:0000256" key="8">
    <source>
        <dbReference type="SAM" id="SignalP"/>
    </source>
</evidence>
<name>D2VMA1_NAEGR</name>